<dbReference type="Gene3D" id="1.10.150.900">
    <property type="match status" value="1"/>
</dbReference>
<dbReference type="GO" id="GO:0046872">
    <property type="term" value="F:metal ion binding"/>
    <property type="evidence" value="ECO:0007669"/>
    <property type="project" value="UniProtKB-KW"/>
</dbReference>
<evidence type="ECO:0000313" key="19">
    <source>
        <dbReference type="Proteomes" id="UP000189911"/>
    </source>
</evidence>
<feature type="binding site" evidence="16">
    <location>
        <position position="196"/>
    </location>
    <ligand>
        <name>Zn(2+)</name>
        <dbReference type="ChEBI" id="CHEBI:29105"/>
        <label>2</label>
    </ligand>
</feature>
<evidence type="ECO:0000259" key="17">
    <source>
        <dbReference type="Pfam" id="PF07687"/>
    </source>
</evidence>
<evidence type="ECO:0000313" key="18">
    <source>
        <dbReference type="EMBL" id="SCV03417.1"/>
    </source>
</evidence>
<keyword evidence="19" id="KW-1185">Reference proteome</keyword>
<feature type="active site" description="Proton acceptor" evidence="15">
    <location>
        <position position="230"/>
    </location>
</feature>
<dbReference type="InterPro" id="IPR002933">
    <property type="entry name" value="Peptidase_M20"/>
</dbReference>
<keyword evidence="10 16" id="KW-0862">Zinc</keyword>
<dbReference type="InterPro" id="IPR017141">
    <property type="entry name" value="Pept_M20_carboxypep"/>
</dbReference>
<dbReference type="Gene3D" id="3.40.630.10">
    <property type="entry name" value="Zn peptidases"/>
    <property type="match status" value="1"/>
</dbReference>
<evidence type="ECO:0000256" key="16">
    <source>
        <dbReference type="PIRSR" id="PIRSR037217-2"/>
    </source>
</evidence>
<reference evidence="19" key="1">
    <citation type="submission" date="2016-03" db="EMBL/GenBank/DDBJ databases">
        <authorList>
            <person name="Devillers Hugo."/>
        </authorList>
    </citation>
    <scope>NUCLEOTIDE SEQUENCE [LARGE SCALE GENOMIC DNA]</scope>
</reference>
<evidence type="ECO:0000256" key="5">
    <source>
        <dbReference type="ARBA" id="ARBA00022645"/>
    </source>
</evidence>
<feature type="active site" evidence="15">
    <location>
        <position position="161"/>
    </location>
</feature>
<dbReference type="InterPro" id="IPR001261">
    <property type="entry name" value="ArgE/DapE_CS"/>
</dbReference>
<evidence type="ECO:0000256" key="15">
    <source>
        <dbReference type="PIRSR" id="PIRSR037217-1"/>
    </source>
</evidence>
<dbReference type="OrthoDB" id="3064516at2759"/>
<organism evidence="18 19">
    <name type="scientific">Lachancea nothofagi CBS 11611</name>
    <dbReference type="NCBI Taxonomy" id="1266666"/>
    <lineage>
        <taxon>Eukaryota</taxon>
        <taxon>Fungi</taxon>
        <taxon>Dikarya</taxon>
        <taxon>Ascomycota</taxon>
        <taxon>Saccharomycotina</taxon>
        <taxon>Saccharomycetes</taxon>
        <taxon>Saccharomycetales</taxon>
        <taxon>Saccharomycetaceae</taxon>
        <taxon>Lachancea</taxon>
    </lineage>
</organism>
<evidence type="ECO:0000256" key="11">
    <source>
        <dbReference type="ARBA" id="ARBA00022843"/>
    </source>
</evidence>
<feature type="binding site" evidence="16">
    <location>
        <position position="259"/>
    </location>
    <ligand>
        <name>Zn(2+)</name>
        <dbReference type="ChEBI" id="CHEBI:29105"/>
        <label>2</label>
    </ligand>
</feature>
<feature type="binding site" evidence="16">
    <location>
        <position position="231"/>
    </location>
    <ligand>
        <name>Zn(2+)</name>
        <dbReference type="ChEBI" id="CHEBI:29105"/>
        <label>1</label>
    </ligand>
</feature>
<dbReference type="InterPro" id="IPR036264">
    <property type="entry name" value="Bact_exopeptidase_dim_dom"/>
</dbReference>
<feature type="binding site" evidence="16">
    <location>
        <position position="196"/>
    </location>
    <ligand>
        <name>Zn(2+)</name>
        <dbReference type="ChEBI" id="CHEBI:29105"/>
        <label>1</label>
    </ligand>
</feature>
<evidence type="ECO:0000256" key="9">
    <source>
        <dbReference type="ARBA" id="ARBA00022801"/>
    </source>
</evidence>
<dbReference type="Pfam" id="PF07687">
    <property type="entry name" value="M20_dimer"/>
    <property type="match status" value="1"/>
</dbReference>
<dbReference type="PANTHER" id="PTHR45962:SF1">
    <property type="entry name" value="N-FATTY-ACYL-AMINO ACID SYNTHASE_HYDROLASE PM20D1"/>
    <property type="match status" value="1"/>
</dbReference>
<keyword evidence="12" id="KW-1133">Transmembrane helix</keyword>
<feature type="domain" description="Peptidase M20 dimerisation" evidence="17">
    <location>
        <begin position="278"/>
        <end position="429"/>
    </location>
</feature>
<dbReference type="SUPFAM" id="SSF53187">
    <property type="entry name" value="Zn-dependent exopeptidases"/>
    <property type="match status" value="1"/>
</dbReference>
<keyword evidence="8 16" id="KW-0479">Metal-binding</keyword>
<evidence type="ECO:0000256" key="14">
    <source>
        <dbReference type="ARBA" id="ARBA00023180"/>
    </source>
</evidence>
<sequence length="569" mass="63430">MRSEYERISVPKNNWLDLKKTVLLGIGTLAIGAAVWKPSTNLEAPFVFQKGARCGKIDAVVPEFNKSIEIIFKDPDFRQESLGKFSGALQISTEIQDTNPPPDEDLDYYSQFFKFHAYLVETFPLVHKHLKLEKVNHVGLLYTWQGSDDSLKPMMLTAHQDVVPVNPNTVSDWTFPPYSGHYDNTTDFVWGRGSVDCKNLLIGELEAIEQLLRDGFEPTRSVIVALGFDEESSGILGARHLGEFLYERYGDNGIYSIVDEGGGVMPIGENTFAATPITGEKGYVDVEITIHGVGGHSSAPPDHTTIGVAANLINSIESNPFAPTFTTDNPFYGLLTCVAEHGNLIPDSIKKAILEAPSDSEQRRKMIDFISGTRSLRELLRTSQAIDIINGGVKANALPEVTSFLMNHRIDINSSVNKTVERDVELVKEFAQQFHFGVFFAGKELIAPTELGFIEIEAKKGLEPAPLSPVTNSPVWDLFAGTIQNVFENGHFKEKPETELYVTQALITGNTDTKYYWRLTENIYRFMAMVMSEDTMRTIHSVNEHISMSGHLSTIAFIYEYIVNVNEKS</sequence>
<comment type="subcellular location">
    <subcellularLocation>
        <location evidence="2">Membrane</location>
        <topology evidence="2">Single-pass membrane protein</topology>
    </subcellularLocation>
</comment>
<name>A0A1G4KG58_9SACH</name>
<keyword evidence="11" id="KW-0832">Ubl conjugation</keyword>
<accession>A0A1G4KG58</accession>
<dbReference type="GO" id="GO:0000328">
    <property type="term" value="C:fungal-type vacuole lumen"/>
    <property type="evidence" value="ECO:0007669"/>
    <property type="project" value="TreeGrafter"/>
</dbReference>
<keyword evidence="6" id="KW-0645">Protease</keyword>
<evidence type="ECO:0000256" key="7">
    <source>
        <dbReference type="ARBA" id="ARBA00022692"/>
    </source>
</evidence>
<gene>
    <name evidence="18" type="ORF">LANO_0G04016G</name>
</gene>
<keyword evidence="9" id="KW-0378">Hydrolase</keyword>
<feature type="binding site" evidence="16">
    <location>
        <position position="540"/>
    </location>
    <ligand>
        <name>Zn(2+)</name>
        <dbReference type="ChEBI" id="CHEBI:29105"/>
        <label>1</label>
    </ligand>
</feature>
<dbReference type="PIRSF" id="PIRSF037217">
    <property type="entry name" value="Carboxypeptidase_S"/>
    <property type="match status" value="1"/>
</dbReference>
<evidence type="ECO:0000256" key="12">
    <source>
        <dbReference type="ARBA" id="ARBA00022989"/>
    </source>
</evidence>
<keyword evidence="5" id="KW-0121">Carboxypeptidase</keyword>
<feature type="binding site" evidence="16">
    <location>
        <position position="159"/>
    </location>
    <ligand>
        <name>Zn(2+)</name>
        <dbReference type="ChEBI" id="CHEBI:29105"/>
        <label>2</label>
    </ligand>
</feature>
<evidence type="ECO:0000256" key="3">
    <source>
        <dbReference type="ARBA" id="ARBA00006247"/>
    </source>
</evidence>
<keyword evidence="13" id="KW-0472">Membrane</keyword>
<evidence type="ECO:0000256" key="6">
    <source>
        <dbReference type="ARBA" id="ARBA00022670"/>
    </source>
</evidence>
<dbReference type="InterPro" id="IPR047177">
    <property type="entry name" value="Pept_M20A"/>
</dbReference>
<evidence type="ECO:0000256" key="8">
    <source>
        <dbReference type="ARBA" id="ARBA00022723"/>
    </source>
</evidence>
<dbReference type="Gene3D" id="3.30.70.360">
    <property type="match status" value="1"/>
</dbReference>
<dbReference type="InterPro" id="IPR011650">
    <property type="entry name" value="Peptidase_M20_dimer"/>
</dbReference>
<comment type="cofactor">
    <cofactor evidence="1">
        <name>Zn(2+)</name>
        <dbReference type="ChEBI" id="CHEBI:29105"/>
    </cofactor>
</comment>
<dbReference type="PANTHER" id="PTHR45962">
    <property type="entry name" value="N-FATTY-ACYL-AMINO ACID SYNTHASE/HYDROLASE PM20D1"/>
    <property type="match status" value="1"/>
</dbReference>
<evidence type="ECO:0000256" key="10">
    <source>
        <dbReference type="ARBA" id="ARBA00022833"/>
    </source>
</evidence>
<dbReference type="GO" id="GO:0004181">
    <property type="term" value="F:metallocarboxypeptidase activity"/>
    <property type="evidence" value="ECO:0007669"/>
    <property type="project" value="InterPro"/>
</dbReference>
<keyword evidence="7" id="KW-0812">Transmembrane</keyword>
<dbReference type="FunFam" id="3.40.630.10:FF:000098">
    <property type="entry name" value="Gly-Xaa carboxypeptidase"/>
    <property type="match status" value="1"/>
</dbReference>
<dbReference type="Proteomes" id="UP000189911">
    <property type="component" value="Chromosome G"/>
</dbReference>
<dbReference type="PROSITE" id="PS00759">
    <property type="entry name" value="ARGE_DAPE_CPG2_2"/>
    <property type="match status" value="1"/>
</dbReference>
<dbReference type="SUPFAM" id="SSF55031">
    <property type="entry name" value="Bacterial exopeptidase dimerisation domain"/>
    <property type="match status" value="1"/>
</dbReference>
<evidence type="ECO:0000256" key="1">
    <source>
        <dbReference type="ARBA" id="ARBA00001947"/>
    </source>
</evidence>
<keyword evidence="14" id="KW-0325">Glycoprotein</keyword>
<keyword evidence="4" id="KW-1017">Isopeptide bond</keyword>
<proteinExistence type="inferred from homology"/>
<comment type="similarity">
    <text evidence="3">Belongs to the peptidase M20A family.</text>
</comment>
<dbReference type="EMBL" id="LT598453">
    <property type="protein sequence ID" value="SCV03417.1"/>
    <property type="molecule type" value="Genomic_DNA"/>
</dbReference>
<evidence type="ECO:0000256" key="13">
    <source>
        <dbReference type="ARBA" id="ARBA00023136"/>
    </source>
</evidence>
<dbReference type="CDD" id="cd05674">
    <property type="entry name" value="M20_yscS"/>
    <property type="match status" value="1"/>
</dbReference>
<protein>
    <submittedName>
        <fullName evidence="18">LANO_0G04016g1_1</fullName>
    </submittedName>
</protein>
<dbReference type="AlphaFoldDB" id="A0A1G4KG58"/>
<evidence type="ECO:0000256" key="4">
    <source>
        <dbReference type="ARBA" id="ARBA00022499"/>
    </source>
</evidence>
<dbReference type="GO" id="GO:0016020">
    <property type="term" value="C:membrane"/>
    <property type="evidence" value="ECO:0007669"/>
    <property type="project" value="UniProtKB-SubCell"/>
</dbReference>
<evidence type="ECO:0000256" key="2">
    <source>
        <dbReference type="ARBA" id="ARBA00004167"/>
    </source>
</evidence>
<dbReference type="Pfam" id="PF01546">
    <property type="entry name" value="Peptidase_M20"/>
    <property type="match status" value="1"/>
</dbReference>
<dbReference type="GO" id="GO:0051603">
    <property type="term" value="P:proteolysis involved in protein catabolic process"/>
    <property type="evidence" value="ECO:0007669"/>
    <property type="project" value="TreeGrafter"/>
</dbReference>